<comment type="caution">
    <text evidence="1">The sequence shown here is derived from an EMBL/GenBank/DDBJ whole genome shotgun (WGS) entry which is preliminary data.</text>
</comment>
<gene>
    <name evidence="1" type="ORF">B296_00046356</name>
</gene>
<dbReference type="Proteomes" id="UP000287651">
    <property type="component" value="Unassembled WGS sequence"/>
</dbReference>
<evidence type="ECO:0000313" key="2">
    <source>
        <dbReference type="Proteomes" id="UP000287651"/>
    </source>
</evidence>
<organism evidence="1 2">
    <name type="scientific">Ensete ventricosum</name>
    <name type="common">Abyssinian banana</name>
    <name type="synonym">Musa ensete</name>
    <dbReference type="NCBI Taxonomy" id="4639"/>
    <lineage>
        <taxon>Eukaryota</taxon>
        <taxon>Viridiplantae</taxon>
        <taxon>Streptophyta</taxon>
        <taxon>Embryophyta</taxon>
        <taxon>Tracheophyta</taxon>
        <taxon>Spermatophyta</taxon>
        <taxon>Magnoliopsida</taxon>
        <taxon>Liliopsida</taxon>
        <taxon>Zingiberales</taxon>
        <taxon>Musaceae</taxon>
        <taxon>Ensete</taxon>
    </lineage>
</organism>
<dbReference type="EMBL" id="AMZH03008534">
    <property type="protein sequence ID" value="RRT58746.1"/>
    <property type="molecule type" value="Genomic_DNA"/>
</dbReference>
<dbReference type="AlphaFoldDB" id="A0A426Z455"/>
<accession>A0A426Z455</accession>
<proteinExistence type="predicted"/>
<evidence type="ECO:0000313" key="1">
    <source>
        <dbReference type="EMBL" id="RRT58746.1"/>
    </source>
</evidence>
<sequence>MAVLPTFSSACSLPRSLPVPSVRSRRSGFRCGSIFGDNEDYFLDEPDSAGDGFFFSGVFGLTLGAGSQSAADLFR</sequence>
<reference evidence="1 2" key="1">
    <citation type="journal article" date="2014" name="Agronomy (Basel)">
        <title>A Draft Genome Sequence for Ensete ventricosum, the Drought-Tolerant Tree Against Hunger.</title>
        <authorList>
            <person name="Harrison J."/>
            <person name="Moore K.A."/>
            <person name="Paszkiewicz K."/>
            <person name="Jones T."/>
            <person name="Grant M."/>
            <person name="Ambacheew D."/>
            <person name="Muzemil S."/>
            <person name="Studholme D.J."/>
        </authorList>
    </citation>
    <scope>NUCLEOTIDE SEQUENCE [LARGE SCALE GENOMIC DNA]</scope>
</reference>
<protein>
    <submittedName>
        <fullName evidence="1">Uncharacterized protein</fullName>
    </submittedName>
</protein>
<name>A0A426Z455_ENSVE</name>